<proteinExistence type="predicted"/>
<comment type="caution">
    <text evidence="2">The sequence shown here is derived from an EMBL/GenBank/DDBJ whole genome shotgun (WGS) entry which is preliminary data.</text>
</comment>
<protein>
    <submittedName>
        <fullName evidence="2">Uncharacterized protein</fullName>
    </submittedName>
</protein>
<accession>A0ABQ8G681</accession>
<sequence>MDKCNTATSGRATEHLPQRMLACGRQAVRNGRVVVEFGARLRARRRGDAPAGHKPAEAVLHHCLRRAADPALRSLCAAPLRLRCAALLPPTLMRRAHNSDACGTRARREQQFQHAGRAQTRLARSPSPVTCRTACSAASDALAPLPPIAGARPTVFPASAPRPQARPTRAAIPLKAPPPQPPPKPTRSSSSSTTPNRPAPARLRAARKPFDEPRPTRLSDLPIAGRTHPPPGNQSDRTAIQRALA</sequence>
<organism evidence="2 3">
    <name type="scientific">Macrophomina phaseolina</name>
    <dbReference type="NCBI Taxonomy" id="35725"/>
    <lineage>
        <taxon>Eukaryota</taxon>
        <taxon>Fungi</taxon>
        <taxon>Dikarya</taxon>
        <taxon>Ascomycota</taxon>
        <taxon>Pezizomycotina</taxon>
        <taxon>Dothideomycetes</taxon>
        <taxon>Dothideomycetes incertae sedis</taxon>
        <taxon>Botryosphaeriales</taxon>
        <taxon>Botryosphaeriaceae</taxon>
        <taxon>Macrophomina</taxon>
    </lineage>
</organism>
<feature type="compositionally biased region" description="Pro residues" evidence="1">
    <location>
        <begin position="175"/>
        <end position="185"/>
    </location>
</feature>
<feature type="compositionally biased region" description="Low complexity" evidence="1">
    <location>
        <begin position="157"/>
        <end position="174"/>
    </location>
</feature>
<keyword evidence="3" id="KW-1185">Reference proteome</keyword>
<evidence type="ECO:0000256" key="1">
    <source>
        <dbReference type="SAM" id="MobiDB-lite"/>
    </source>
</evidence>
<dbReference type="Proteomes" id="UP000774617">
    <property type="component" value="Unassembled WGS sequence"/>
</dbReference>
<name>A0ABQ8G681_9PEZI</name>
<feature type="compositionally biased region" description="Low complexity" evidence="1">
    <location>
        <begin position="186"/>
        <end position="203"/>
    </location>
</feature>
<gene>
    <name evidence="2" type="ORF">B0J12DRAFT_147900</name>
</gene>
<dbReference type="EMBL" id="JAGTJR010000018">
    <property type="protein sequence ID" value="KAH7045982.1"/>
    <property type="molecule type" value="Genomic_DNA"/>
</dbReference>
<feature type="region of interest" description="Disordered" evidence="1">
    <location>
        <begin position="153"/>
        <end position="245"/>
    </location>
</feature>
<reference evidence="2 3" key="1">
    <citation type="journal article" date="2021" name="Nat. Commun.">
        <title>Genetic determinants of endophytism in the Arabidopsis root mycobiome.</title>
        <authorList>
            <person name="Mesny F."/>
            <person name="Miyauchi S."/>
            <person name="Thiergart T."/>
            <person name="Pickel B."/>
            <person name="Atanasova L."/>
            <person name="Karlsson M."/>
            <person name="Huettel B."/>
            <person name="Barry K.W."/>
            <person name="Haridas S."/>
            <person name="Chen C."/>
            <person name="Bauer D."/>
            <person name="Andreopoulos W."/>
            <person name="Pangilinan J."/>
            <person name="LaButti K."/>
            <person name="Riley R."/>
            <person name="Lipzen A."/>
            <person name="Clum A."/>
            <person name="Drula E."/>
            <person name="Henrissat B."/>
            <person name="Kohler A."/>
            <person name="Grigoriev I.V."/>
            <person name="Martin F.M."/>
            <person name="Hacquard S."/>
        </authorList>
    </citation>
    <scope>NUCLEOTIDE SEQUENCE [LARGE SCALE GENOMIC DNA]</scope>
    <source>
        <strain evidence="2 3">MPI-SDFR-AT-0080</strain>
    </source>
</reference>
<evidence type="ECO:0000313" key="3">
    <source>
        <dbReference type="Proteomes" id="UP000774617"/>
    </source>
</evidence>
<evidence type="ECO:0000313" key="2">
    <source>
        <dbReference type="EMBL" id="KAH7045982.1"/>
    </source>
</evidence>
<feature type="compositionally biased region" description="Basic and acidic residues" evidence="1">
    <location>
        <begin position="208"/>
        <end position="217"/>
    </location>
</feature>